<dbReference type="InterPro" id="IPR040761">
    <property type="entry name" value="Tli4_N"/>
</dbReference>
<proteinExistence type="predicted"/>
<name>A0ABY8HZ57_9BURK</name>
<feature type="domain" description="Tle cognate immunity protein 4 N-terminal" evidence="2">
    <location>
        <begin position="53"/>
        <end position="167"/>
    </location>
</feature>
<protein>
    <submittedName>
        <fullName evidence="3">T6SS immunity protein Tli4 family protein</fullName>
    </submittedName>
</protein>
<organism evidence="3 4">
    <name type="scientific">Janthinobacterium rivuli</name>
    <dbReference type="NCBI Taxonomy" id="2751478"/>
    <lineage>
        <taxon>Bacteria</taxon>
        <taxon>Pseudomonadati</taxon>
        <taxon>Pseudomonadota</taxon>
        <taxon>Betaproteobacteria</taxon>
        <taxon>Burkholderiales</taxon>
        <taxon>Oxalobacteraceae</taxon>
        <taxon>Janthinobacterium</taxon>
    </lineage>
</organism>
<gene>
    <name evidence="3" type="ORF">P9875_19560</name>
</gene>
<dbReference type="Pfam" id="PF18443">
    <property type="entry name" value="Tli4_N"/>
    <property type="match status" value="1"/>
</dbReference>
<keyword evidence="4" id="KW-1185">Reference proteome</keyword>
<evidence type="ECO:0000313" key="4">
    <source>
        <dbReference type="Proteomes" id="UP001219584"/>
    </source>
</evidence>
<sequence length="375" mass="42385">MNNKIKKTIFLTITVIAMGFLSVYAKKNSAKEIIMPENFKLSKRLETLFLKTKIVCFGRYALEVPREVQLISGGTTLLSEIKTIQGGIIEKNERIAEEIEKIKKSDPTSEITYNGKGPIENSWQLQYYDGKFSKEDGDLFFKTYVIKGSHIFILDGSRRKDETIADATRNQMVRANNLRLRDENEVPKEPGYCIKNGFMSDNKYDSQEMADAGLYFPSFPDVTFSITANKNAYGDYPPAEYDAKVRGKLSLLARIQEAKDQQGKNYPPRTLLREGKRDVQHWHGEESLIRRTDGVHDFEWTLVGTPRDIAYPAVLEASMYTKVAHNMVGAAEAASLTDEEAIALWDKLLSGLKFRVKVPGAPPGSYYIDPDKPAQ</sequence>
<reference evidence="3 4" key="1">
    <citation type="submission" date="2023-04" db="EMBL/GenBank/DDBJ databases">
        <title>Nanopore sequencing of Janthinobacterium from water.</title>
        <authorList>
            <person name="Ciuchcinski K."/>
            <person name="Rokowska A."/>
            <person name="Dziewit L."/>
        </authorList>
    </citation>
    <scope>NUCLEOTIDE SEQUENCE [LARGE SCALE GENOMIC DNA]</scope>
    <source>
        <strain evidence="3 4">DEMB2</strain>
    </source>
</reference>
<feature type="domain" description="Tle cognate immunity protein 4 C-terminal" evidence="1">
    <location>
        <begin position="185"/>
        <end position="356"/>
    </location>
</feature>
<dbReference type="EMBL" id="CP121464">
    <property type="protein sequence ID" value="WFR77906.1"/>
    <property type="molecule type" value="Genomic_DNA"/>
</dbReference>
<dbReference type="Proteomes" id="UP001219584">
    <property type="component" value="Chromosome"/>
</dbReference>
<evidence type="ECO:0000259" key="1">
    <source>
        <dbReference type="Pfam" id="PF18426"/>
    </source>
</evidence>
<dbReference type="InterPro" id="IPR041290">
    <property type="entry name" value="Tli4_C"/>
</dbReference>
<evidence type="ECO:0000313" key="3">
    <source>
        <dbReference type="EMBL" id="WFR77906.1"/>
    </source>
</evidence>
<accession>A0ABY8HZ57</accession>
<dbReference type="RefSeq" id="WP_255206168.1">
    <property type="nucleotide sequence ID" value="NZ_CP121464.1"/>
</dbReference>
<evidence type="ECO:0000259" key="2">
    <source>
        <dbReference type="Pfam" id="PF18443"/>
    </source>
</evidence>
<dbReference type="Pfam" id="PF18426">
    <property type="entry name" value="Tli4_C"/>
    <property type="match status" value="1"/>
</dbReference>